<dbReference type="InterPro" id="IPR011037">
    <property type="entry name" value="Pyrv_Knase-like_insert_dom_sf"/>
</dbReference>
<evidence type="ECO:0000313" key="5">
    <source>
        <dbReference type="RefSeq" id="XP_015593031.1"/>
    </source>
</evidence>
<dbReference type="InterPro" id="IPR005303">
    <property type="entry name" value="MOCOS_middle"/>
</dbReference>
<evidence type="ECO:0000256" key="2">
    <source>
        <dbReference type="SAM" id="Phobius"/>
    </source>
</evidence>
<feature type="region of interest" description="Disordered" evidence="1">
    <location>
        <begin position="32"/>
        <end position="80"/>
    </location>
</feature>
<dbReference type="PANTHER" id="PTHR14237:SF19">
    <property type="entry name" value="MITOCHONDRIAL AMIDOXIME REDUCING COMPONENT 1"/>
    <property type="match status" value="1"/>
</dbReference>
<dbReference type="Proteomes" id="UP000694920">
    <property type="component" value="Unplaced"/>
</dbReference>
<dbReference type="InterPro" id="IPR005302">
    <property type="entry name" value="MoCF_Sase_C"/>
</dbReference>
<evidence type="ECO:0000256" key="1">
    <source>
        <dbReference type="SAM" id="MobiDB-lite"/>
    </source>
</evidence>
<feature type="domain" description="MOSC" evidence="3">
    <location>
        <begin position="277"/>
        <end position="432"/>
    </location>
</feature>
<dbReference type="AlphaFoldDB" id="A0AAJ7BS54"/>
<accession>A0AAJ7BS54</accession>
<dbReference type="SUPFAM" id="SSF50800">
    <property type="entry name" value="PK beta-barrel domain-like"/>
    <property type="match status" value="1"/>
</dbReference>
<evidence type="ECO:0000259" key="3">
    <source>
        <dbReference type="PROSITE" id="PS51340"/>
    </source>
</evidence>
<dbReference type="GO" id="GO:0030170">
    <property type="term" value="F:pyridoxal phosphate binding"/>
    <property type="evidence" value="ECO:0007669"/>
    <property type="project" value="InterPro"/>
</dbReference>
<dbReference type="PANTHER" id="PTHR14237">
    <property type="entry name" value="MOLYBDOPTERIN COFACTOR SULFURASE MOSC"/>
    <property type="match status" value="1"/>
</dbReference>
<dbReference type="Pfam" id="PF03473">
    <property type="entry name" value="MOSC"/>
    <property type="match status" value="1"/>
</dbReference>
<keyword evidence="2" id="KW-1133">Transmembrane helix</keyword>
<feature type="transmembrane region" description="Helical" evidence="2">
    <location>
        <begin position="9"/>
        <end position="27"/>
    </location>
</feature>
<feature type="compositionally biased region" description="Basic and acidic residues" evidence="1">
    <location>
        <begin position="42"/>
        <end position="61"/>
    </location>
</feature>
<organism evidence="4 5">
    <name type="scientific">Cephus cinctus</name>
    <name type="common">Wheat stem sawfly</name>
    <dbReference type="NCBI Taxonomy" id="211228"/>
    <lineage>
        <taxon>Eukaryota</taxon>
        <taxon>Metazoa</taxon>
        <taxon>Ecdysozoa</taxon>
        <taxon>Arthropoda</taxon>
        <taxon>Hexapoda</taxon>
        <taxon>Insecta</taxon>
        <taxon>Pterygota</taxon>
        <taxon>Neoptera</taxon>
        <taxon>Endopterygota</taxon>
        <taxon>Hymenoptera</taxon>
        <taxon>Cephoidea</taxon>
        <taxon>Cephidae</taxon>
        <taxon>Cephus</taxon>
    </lineage>
</organism>
<dbReference type="GO" id="GO:0003824">
    <property type="term" value="F:catalytic activity"/>
    <property type="evidence" value="ECO:0007669"/>
    <property type="project" value="InterPro"/>
</dbReference>
<protein>
    <submittedName>
        <fullName evidence="5">Mitochondrial amidoxime-reducing component 1 isoform X1</fullName>
    </submittedName>
</protein>
<dbReference type="PROSITE" id="PS51340">
    <property type="entry name" value="MOSC"/>
    <property type="match status" value="1"/>
</dbReference>
<name>A0AAJ7BS54_CEPCN</name>
<gene>
    <name evidence="5" type="primary">LOC107266751</name>
</gene>
<dbReference type="GO" id="GO:0030151">
    <property type="term" value="F:molybdenum ion binding"/>
    <property type="evidence" value="ECO:0007669"/>
    <property type="project" value="InterPro"/>
</dbReference>
<keyword evidence="2" id="KW-0472">Membrane</keyword>
<dbReference type="KEGG" id="ccin:107266751"/>
<feature type="compositionally biased region" description="Low complexity" evidence="1">
    <location>
        <begin position="62"/>
        <end position="75"/>
    </location>
</feature>
<evidence type="ECO:0000313" key="4">
    <source>
        <dbReference type="Proteomes" id="UP000694920"/>
    </source>
</evidence>
<keyword evidence="2" id="KW-0812">Transmembrane</keyword>
<dbReference type="RefSeq" id="XP_015593031.1">
    <property type="nucleotide sequence ID" value="XM_015737545.2"/>
</dbReference>
<keyword evidence="4" id="KW-1185">Reference proteome</keyword>
<reference evidence="5" key="1">
    <citation type="submission" date="2025-08" db="UniProtKB">
        <authorList>
            <consortium name="RefSeq"/>
        </authorList>
    </citation>
    <scope>IDENTIFICATION</scope>
</reference>
<proteinExistence type="predicted"/>
<dbReference type="SUPFAM" id="SSF141673">
    <property type="entry name" value="MOSC N-terminal domain-like"/>
    <property type="match status" value="1"/>
</dbReference>
<sequence>MESLQSNKIVFVLTCGVAVALGVAVWISKKNSRQSENSASKQKPELSARNREDNGHCKTDKSNSNSVQKNKSQVSDVGSKKNVEAVNEFEEVKKDGYIKNVETEMDMALTDEEQAIDELPDPKWLKVGKIKEIFYYPLKSGRGKDVKQCHFTEYGISVTDTPGNVVLRDRMFLVYNEETGQFRTGRNFPTLVLVTLSAVDDSHVKLEAVGMPALIFSIPKEGQPVNGNTSSTVECKMWWGEPLKCIDCGNEASKWISRFLIGTNSGLRIGYACPGTRRILEGPWKRFAEVYNTLRNEDTGLFSDLASYMLMTESSVNVLNKKLDRPVPALQFRPNIVVEGPEAFAEDNWEWIKIGSQVVIRNVKPCPRCTMIRIDPSTGIMDKDEPLKTLRSFRSQKDSARIAVDGKAPTMGINCGLYKTGSVQVGDDVYVHIQSEKAVQDTSAEK</sequence>
<dbReference type="Pfam" id="PF03476">
    <property type="entry name" value="MOSC_N"/>
    <property type="match status" value="1"/>
</dbReference>
<dbReference type="GeneID" id="107266751"/>